<dbReference type="RefSeq" id="WP_068148546.1">
    <property type="nucleotide sequence ID" value="NZ_JBHSCR010000001.1"/>
</dbReference>
<comment type="caution">
    <text evidence="2">The sequence shown here is derived from an EMBL/GenBank/DDBJ whole genome shotgun (WGS) entry which is preliminary data.</text>
</comment>
<dbReference type="InterPro" id="IPR036291">
    <property type="entry name" value="NAD(P)-bd_dom_sf"/>
</dbReference>
<dbReference type="SUPFAM" id="SSF51735">
    <property type="entry name" value="NAD(P)-binding Rossmann-fold domains"/>
    <property type="match status" value="1"/>
</dbReference>
<gene>
    <name evidence="2" type="ORF">ACFO5Q_02875</name>
</gene>
<dbReference type="InterPro" id="IPR001509">
    <property type="entry name" value="Epimerase_deHydtase"/>
</dbReference>
<dbReference type="PANTHER" id="PTHR48079">
    <property type="entry name" value="PROTEIN YEEZ"/>
    <property type="match status" value="1"/>
</dbReference>
<dbReference type="Pfam" id="PF01370">
    <property type="entry name" value="Epimerase"/>
    <property type="match status" value="1"/>
</dbReference>
<proteinExistence type="predicted"/>
<feature type="domain" description="NAD-dependent epimerase/dehydratase" evidence="1">
    <location>
        <begin position="5"/>
        <end position="227"/>
    </location>
</feature>
<dbReference type="Gene3D" id="3.40.50.720">
    <property type="entry name" value="NAD(P)-binding Rossmann-like Domain"/>
    <property type="match status" value="1"/>
</dbReference>
<evidence type="ECO:0000313" key="3">
    <source>
        <dbReference type="Proteomes" id="UP001595776"/>
    </source>
</evidence>
<organism evidence="2 3">
    <name type="scientific">Kordiimonas lipolytica</name>
    <dbReference type="NCBI Taxonomy" id="1662421"/>
    <lineage>
        <taxon>Bacteria</taxon>
        <taxon>Pseudomonadati</taxon>
        <taxon>Pseudomonadota</taxon>
        <taxon>Alphaproteobacteria</taxon>
        <taxon>Kordiimonadales</taxon>
        <taxon>Kordiimonadaceae</taxon>
        <taxon>Kordiimonas</taxon>
    </lineage>
</organism>
<sequence length="325" mass="35402">MPAAFITGATGFLGRHIVDVLREQGWTIYALVRNEDRARKLIGDGITFVQGDLLHVTACKNQLPAGINCIFHVAADTSTWKKDASQQAAINIGGTESMLQLCQELKADRFVHVSSTSVYGIHEDTVTEASERKGIYSWVSYARTKAIAERRVLDAVSRGIDAVILNPTHIVGRYDDHNWSRMIQMLNEGTLPGVPPGAGNFANGRAVAEAIVTAFTKGQKGENYILGGPYATMREFLSLAAQELGKPAPGKPTPAIMLKVLSRLLSVVSAITGKRPMITPEEAYFAAETVAASCEKAVAELDYREVPLEQSVKESIEYLREQGRL</sequence>
<name>A0ABV8U7M3_9PROT</name>
<evidence type="ECO:0000259" key="1">
    <source>
        <dbReference type="Pfam" id="PF01370"/>
    </source>
</evidence>
<dbReference type="InterPro" id="IPR051783">
    <property type="entry name" value="NAD(P)-dependent_oxidoreduct"/>
</dbReference>
<accession>A0ABV8U7M3</accession>
<reference evidence="3" key="1">
    <citation type="journal article" date="2019" name="Int. J. Syst. Evol. Microbiol.">
        <title>The Global Catalogue of Microorganisms (GCM) 10K type strain sequencing project: providing services to taxonomists for standard genome sequencing and annotation.</title>
        <authorList>
            <consortium name="The Broad Institute Genomics Platform"/>
            <consortium name="The Broad Institute Genome Sequencing Center for Infectious Disease"/>
            <person name="Wu L."/>
            <person name="Ma J."/>
        </authorList>
    </citation>
    <scope>NUCLEOTIDE SEQUENCE [LARGE SCALE GENOMIC DNA]</scope>
    <source>
        <strain evidence="3">CGMCC 1.15304</strain>
    </source>
</reference>
<dbReference type="EMBL" id="JBHSCR010000001">
    <property type="protein sequence ID" value="MFC4346788.1"/>
    <property type="molecule type" value="Genomic_DNA"/>
</dbReference>
<keyword evidence="3" id="KW-1185">Reference proteome</keyword>
<evidence type="ECO:0000313" key="2">
    <source>
        <dbReference type="EMBL" id="MFC4346788.1"/>
    </source>
</evidence>
<dbReference type="Proteomes" id="UP001595776">
    <property type="component" value="Unassembled WGS sequence"/>
</dbReference>
<protein>
    <submittedName>
        <fullName evidence="2">NAD-dependent epimerase/dehydratase family protein</fullName>
    </submittedName>
</protein>
<dbReference type="PANTHER" id="PTHR48079:SF6">
    <property type="entry name" value="NAD(P)-BINDING DOMAIN-CONTAINING PROTEIN-RELATED"/>
    <property type="match status" value="1"/>
</dbReference>